<sequence length="83" mass="8696">MLLALQVGAAFDRLGAQDRCAHQQLGQVDIQIAAEEPRPRATGHHDALTTNRAVLGHDRANPAAAGFNAARGAGRQNLDAAFA</sequence>
<evidence type="ECO:0000313" key="2">
    <source>
        <dbReference type="Proteomes" id="UP000572540"/>
    </source>
</evidence>
<protein>
    <submittedName>
        <fullName evidence="1">Uncharacterized protein</fullName>
    </submittedName>
</protein>
<gene>
    <name evidence="1" type="ORF">GGD41_006403</name>
</gene>
<organism evidence="1 2">
    <name type="scientific">Paraburkholderia bryophila</name>
    <dbReference type="NCBI Taxonomy" id="420952"/>
    <lineage>
        <taxon>Bacteria</taxon>
        <taxon>Pseudomonadati</taxon>
        <taxon>Pseudomonadota</taxon>
        <taxon>Betaproteobacteria</taxon>
        <taxon>Burkholderiales</taxon>
        <taxon>Burkholderiaceae</taxon>
        <taxon>Paraburkholderia</taxon>
    </lineage>
</organism>
<dbReference type="EMBL" id="JACCAU010000001">
    <property type="protein sequence ID" value="NYH19175.1"/>
    <property type="molecule type" value="Genomic_DNA"/>
</dbReference>
<accession>A0A7Z0B3Z3</accession>
<proteinExistence type="predicted"/>
<evidence type="ECO:0000313" key="1">
    <source>
        <dbReference type="EMBL" id="NYH19175.1"/>
    </source>
</evidence>
<dbReference type="Proteomes" id="UP000572540">
    <property type="component" value="Unassembled WGS sequence"/>
</dbReference>
<comment type="caution">
    <text evidence="1">The sequence shown here is derived from an EMBL/GenBank/DDBJ whole genome shotgun (WGS) entry which is preliminary data.</text>
</comment>
<dbReference type="AlphaFoldDB" id="A0A7Z0B3Z3"/>
<name>A0A7Z0B3Z3_9BURK</name>
<reference evidence="1 2" key="1">
    <citation type="submission" date="2020-07" db="EMBL/GenBank/DDBJ databases">
        <title>Exploring microbial biodiversity for novel pathways involved in the catabolism of aromatic compounds derived from lignin.</title>
        <authorList>
            <person name="Elkins J."/>
        </authorList>
    </citation>
    <scope>NUCLEOTIDE SEQUENCE [LARGE SCALE GENOMIC DNA]</scope>
    <source>
        <strain evidence="1 2">H2C3B</strain>
    </source>
</reference>